<dbReference type="Gene3D" id="1.20.5.110">
    <property type="match status" value="1"/>
</dbReference>
<dbReference type="SUPFAM" id="SSF58038">
    <property type="entry name" value="SNARE fusion complex"/>
    <property type="match status" value="1"/>
</dbReference>
<comment type="caution">
    <text evidence="5">The sequence shown here is derived from an EMBL/GenBank/DDBJ whole genome shotgun (WGS) entry which is preliminary data.</text>
</comment>
<dbReference type="InterPro" id="IPR001388">
    <property type="entry name" value="Synaptobrevin-like"/>
</dbReference>
<dbReference type="PROSITE" id="PS50892">
    <property type="entry name" value="V_SNARE"/>
    <property type="match status" value="1"/>
</dbReference>
<dbReference type="PANTHER" id="PTHR46897:SF1">
    <property type="entry name" value="VESICLE-ASSOCIATED MEMBRANE PROTEIN 4"/>
    <property type="match status" value="1"/>
</dbReference>
<dbReference type="GeneID" id="90041019"/>
<keyword evidence="1" id="KW-0175">Coiled coil</keyword>
<reference evidence="5 6" key="1">
    <citation type="submission" date="2024-03" db="EMBL/GenBank/DDBJ databases">
        <title>Genome-scale model development and genomic sequencing of the oleaginous clade Lipomyces.</title>
        <authorList>
            <consortium name="Lawrence Berkeley National Laboratory"/>
            <person name="Czajka J.J."/>
            <person name="Han Y."/>
            <person name="Kim J."/>
            <person name="Mondo S.J."/>
            <person name="Hofstad B.A."/>
            <person name="Robles A."/>
            <person name="Haridas S."/>
            <person name="Riley R."/>
            <person name="LaButti K."/>
            <person name="Pangilinan J."/>
            <person name="Andreopoulos W."/>
            <person name="Lipzen A."/>
            <person name="Yan J."/>
            <person name="Wang M."/>
            <person name="Ng V."/>
            <person name="Grigoriev I.V."/>
            <person name="Spatafora J.W."/>
            <person name="Magnuson J.K."/>
            <person name="Baker S.E."/>
            <person name="Pomraning K.R."/>
        </authorList>
    </citation>
    <scope>NUCLEOTIDE SEQUENCE [LARGE SCALE GENOMIC DNA]</scope>
    <source>
        <strain evidence="5 6">Phaff 52-87</strain>
    </source>
</reference>
<keyword evidence="6" id="KW-1185">Reference proteome</keyword>
<protein>
    <submittedName>
        <fullName evidence="5">Synaptobrevin-domain-containing protein</fullName>
    </submittedName>
</protein>
<dbReference type="PRINTS" id="PR00219">
    <property type="entry name" value="SYNAPTOBREVN"/>
</dbReference>
<feature type="domain" description="V-SNARE coiled-coil homology" evidence="4">
    <location>
        <begin position="23"/>
        <end position="83"/>
    </location>
</feature>
<dbReference type="PANTHER" id="PTHR46897">
    <property type="entry name" value="VESICLE-ASSOCIATED MEMBRANE PROTEIN 4"/>
    <property type="match status" value="1"/>
</dbReference>
<evidence type="ECO:0000256" key="1">
    <source>
        <dbReference type="PROSITE-ProRule" id="PRU00290"/>
    </source>
</evidence>
<dbReference type="InterPro" id="IPR042887">
    <property type="entry name" value="VAMP4"/>
</dbReference>
<dbReference type="PIRSF" id="PIRSF005409">
    <property type="entry name" value="Synaptobrevin_euk"/>
    <property type="match status" value="1"/>
</dbReference>
<name>A0ABR1EZN6_9ASCO</name>
<dbReference type="Proteomes" id="UP001498771">
    <property type="component" value="Unassembled WGS sequence"/>
</dbReference>
<dbReference type="EMBL" id="JBBJBU010000014">
    <property type="protein sequence ID" value="KAK7202982.1"/>
    <property type="molecule type" value="Genomic_DNA"/>
</dbReference>
<evidence type="ECO:0000256" key="3">
    <source>
        <dbReference type="SAM" id="Phobius"/>
    </source>
</evidence>
<evidence type="ECO:0000256" key="2">
    <source>
        <dbReference type="SAM" id="MobiDB-lite"/>
    </source>
</evidence>
<organism evidence="5 6">
    <name type="scientific">Myxozyma melibiosi</name>
    <dbReference type="NCBI Taxonomy" id="54550"/>
    <lineage>
        <taxon>Eukaryota</taxon>
        <taxon>Fungi</taxon>
        <taxon>Dikarya</taxon>
        <taxon>Ascomycota</taxon>
        <taxon>Saccharomycotina</taxon>
        <taxon>Lipomycetes</taxon>
        <taxon>Lipomycetales</taxon>
        <taxon>Lipomycetaceae</taxon>
        <taxon>Myxozyma</taxon>
    </lineage>
</organism>
<feature type="region of interest" description="Disordered" evidence="2">
    <location>
        <begin position="1"/>
        <end position="23"/>
    </location>
</feature>
<dbReference type="InterPro" id="IPR016444">
    <property type="entry name" value="Synaptobrevin/VAMP"/>
</dbReference>
<keyword evidence="3" id="KW-1133">Transmembrane helix</keyword>
<evidence type="ECO:0000313" key="5">
    <source>
        <dbReference type="EMBL" id="KAK7202982.1"/>
    </source>
</evidence>
<dbReference type="Pfam" id="PF00957">
    <property type="entry name" value="Synaptobrevin"/>
    <property type="match status" value="1"/>
</dbReference>
<keyword evidence="3" id="KW-0472">Membrane</keyword>
<dbReference type="RefSeq" id="XP_064766015.1">
    <property type="nucleotide sequence ID" value="XM_064915507.1"/>
</dbReference>
<proteinExistence type="predicted"/>
<dbReference type="InterPro" id="IPR042855">
    <property type="entry name" value="V_SNARE_CC"/>
</dbReference>
<sequence>MSSTPPPPYNAAGPSVNADGMSKTGAIQTQIDDTVKLMRDNLHLVDERGIGLDELNHNSEQLVESAQGFRRGANRARKEMWWKDMRLRMFLLGGIVVILLLIIIPLVVKYT</sequence>
<feature type="transmembrane region" description="Helical" evidence="3">
    <location>
        <begin position="87"/>
        <end position="108"/>
    </location>
</feature>
<evidence type="ECO:0000313" key="6">
    <source>
        <dbReference type="Proteomes" id="UP001498771"/>
    </source>
</evidence>
<gene>
    <name evidence="5" type="ORF">BZA70DRAFT_88652</name>
</gene>
<keyword evidence="3" id="KW-0812">Transmembrane</keyword>
<accession>A0ABR1EZN6</accession>
<evidence type="ECO:0000259" key="4">
    <source>
        <dbReference type="PROSITE" id="PS50892"/>
    </source>
</evidence>